<reference evidence="9 10" key="1">
    <citation type="submission" date="2010-08" db="EMBL/GenBank/DDBJ databases">
        <authorList>
            <person name="Harkins D.M."/>
            <person name="Madupu R."/>
            <person name="Durkin A.S."/>
            <person name="Torralba M."/>
            <person name="Methe B."/>
            <person name="Sutton G.G."/>
            <person name="Nelson K.E."/>
        </authorList>
    </citation>
    <scope>NUCLEOTIDE SEQUENCE [LARGE SCALE GENOMIC DNA]</scope>
    <source>
        <strain evidence="9 10">DSM 17678</strain>
    </source>
</reference>
<evidence type="ECO:0000256" key="5">
    <source>
        <dbReference type="PIRSR" id="PIRSR001430-1"/>
    </source>
</evidence>
<dbReference type="eggNOG" id="COG0101">
    <property type="taxonomic scope" value="Bacteria"/>
</dbReference>
<dbReference type="PANTHER" id="PTHR11142">
    <property type="entry name" value="PSEUDOURIDYLATE SYNTHASE"/>
    <property type="match status" value="1"/>
</dbReference>
<comment type="subunit">
    <text evidence="4">Homodimer.</text>
</comment>
<dbReference type="AlphaFoldDB" id="E0E4E9"/>
<dbReference type="GO" id="GO:0031119">
    <property type="term" value="P:tRNA pseudouridine synthesis"/>
    <property type="evidence" value="ECO:0007669"/>
    <property type="project" value="UniProtKB-UniRule"/>
</dbReference>
<keyword evidence="10" id="KW-1185">Reference proteome</keyword>
<dbReference type="PIRSF" id="PIRSF001430">
    <property type="entry name" value="tRNA_psdUrid_synth"/>
    <property type="match status" value="1"/>
</dbReference>
<dbReference type="EC" id="5.4.99.12" evidence="4"/>
<evidence type="ECO:0000256" key="6">
    <source>
        <dbReference type="PIRSR" id="PIRSR001430-2"/>
    </source>
</evidence>
<evidence type="ECO:0000256" key="3">
    <source>
        <dbReference type="ARBA" id="ARBA00023235"/>
    </source>
</evidence>
<dbReference type="GO" id="GO:0160147">
    <property type="term" value="F:tRNA pseudouridine(38-40) synthase activity"/>
    <property type="evidence" value="ECO:0007669"/>
    <property type="project" value="UniProtKB-EC"/>
</dbReference>
<dbReference type="NCBIfam" id="TIGR00071">
    <property type="entry name" value="hisT_truA"/>
    <property type="match status" value="1"/>
</dbReference>
<dbReference type="GO" id="GO:0003723">
    <property type="term" value="F:RNA binding"/>
    <property type="evidence" value="ECO:0007669"/>
    <property type="project" value="InterPro"/>
</dbReference>
<keyword evidence="3 4" id="KW-0413">Isomerase</keyword>
<evidence type="ECO:0000256" key="1">
    <source>
        <dbReference type="ARBA" id="ARBA00009375"/>
    </source>
</evidence>
<proteinExistence type="inferred from homology"/>
<keyword evidence="2 4" id="KW-0819">tRNA processing</keyword>
<comment type="catalytic activity">
    <reaction evidence="4 7">
        <text>uridine(38/39/40) in tRNA = pseudouridine(38/39/40) in tRNA</text>
        <dbReference type="Rhea" id="RHEA:22376"/>
        <dbReference type="Rhea" id="RHEA-COMP:10085"/>
        <dbReference type="Rhea" id="RHEA-COMP:10087"/>
        <dbReference type="ChEBI" id="CHEBI:65314"/>
        <dbReference type="ChEBI" id="CHEBI:65315"/>
        <dbReference type="EC" id="5.4.99.12"/>
    </reaction>
</comment>
<dbReference type="HAMAP" id="MF_00171">
    <property type="entry name" value="TruA"/>
    <property type="match status" value="1"/>
</dbReference>
<dbReference type="InterPro" id="IPR020097">
    <property type="entry name" value="PsdUridine_synth_TruA_a/b_dom"/>
</dbReference>
<evidence type="ECO:0000259" key="8">
    <source>
        <dbReference type="Pfam" id="PF01416"/>
    </source>
</evidence>
<comment type="caution">
    <text evidence="9">The sequence shown here is derived from an EMBL/GenBank/DDBJ whole genome shotgun (WGS) entry which is preliminary data.</text>
</comment>
<dbReference type="RefSeq" id="WP_007790477.1">
    <property type="nucleotide sequence ID" value="NZ_ADGQ01000065.1"/>
</dbReference>
<dbReference type="Gene3D" id="3.30.70.580">
    <property type="entry name" value="Pseudouridine synthase I, catalytic domain, N-terminal subdomain"/>
    <property type="match status" value="1"/>
</dbReference>
<dbReference type="PANTHER" id="PTHR11142:SF0">
    <property type="entry name" value="TRNA PSEUDOURIDINE SYNTHASE-LIKE 1"/>
    <property type="match status" value="1"/>
</dbReference>
<feature type="binding site" evidence="4 6">
    <location>
        <position position="113"/>
    </location>
    <ligand>
        <name>substrate</name>
    </ligand>
</feature>
<accession>E0E4E9</accession>
<feature type="domain" description="Pseudouridine synthase I TruA alpha/beta" evidence="8">
    <location>
        <begin position="9"/>
        <end position="105"/>
    </location>
</feature>
<dbReference type="STRING" id="596315.HMPREF0634_0164"/>
<dbReference type="CDD" id="cd02570">
    <property type="entry name" value="PseudoU_synth_EcTruA"/>
    <property type="match status" value="1"/>
</dbReference>
<evidence type="ECO:0000313" key="9">
    <source>
        <dbReference type="EMBL" id="EFM64238.1"/>
    </source>
</evidence>
<dbReference type="Proteomes" id="UP000003244">
    <property type="component" value="Unassembled WGS sequence"/>
</dbReference>
<comment type="similarity">
    <text evidence="1 4 7">Belongs to the tRNA pseudouridine synthase TruA family.</text>
</comment>
<dbReference type="OrthoDB" id="9811823at2"/>
<comment type="caution">
    <text evidence="4">Lacks conserved residue(s) required for the propagation of feature annotation.</text>
</comment>
<dbReference type="SUPFAM" id="SSF55120">
    <property type="entry name" value="Pseudouridine synthase"/>
    <property type="match status" value="1"/>
</dbReference>
<name>E0E4E9_9FIRM</name>
<evidence type="ECO:0000256" key="7">
    <source>
        <dbReference type="RuleBase" id="RU003792"/>
    </source>
</evidence>
<comment type="function">
    <text evidence="4">Formation of pseudouridine at positions 38, 39 and 40 in the anticodon stem and loop of transfer RNAs.</text>
</comment>
<dbReference type="InterPro" id="IPR020094">
    <property type="entry name" value="TruA/RsuA/RluB/E/F_N"/>
</dbReference>
<feature type="active site" description="Nucleophile" evidence="4 5">
    <location>
        <position position="55"/>
    </location>
</feature>
<dbReference type="GeneID" id="84801160"/>
<dbReference type="EMBL" id="ADGQ01000065">
    <property type="protein sequence ID" value="EFM64238.1"/>
    <property type="molecule type" value="Genomic_DNA"/>
</dbReference>
<evidence type="ECO:0000256" key="4">
    <source>
        <dbReference type="HAMAP-Rule" id="MF_00171"/>
    </source>
</evidence>
<evidence type="ECO:0000256" key="2">
    <source>
        <dbReference type="ARBA" id="ARBA00022694"/>
    </source>
</evidence>
<dbReference type="FunFam" id="3.30.70.580:FF:000001">
    <property type="entry name" value="tRNA pseudouridine synthase A"/>
    <property type="match status" value="1"/>
</dbReference>
<protein>
    <recommendedName>
        <fullName evidence="4">tRNA pseudouridine synthase A</fullName>
        <ecNumber evidence="4">5.4.99.12</ecNumber>
    </recommendedName>
    <alternativeName>
        <fullName evidence="4">tRNA pseudouridine(38-40) synthase</fullName>
    </alternativeName>
    <alternativeName>
        <fullName evidence="4">tRNA pseudouridylate synthase I</fullName>
    </alternativeName>
    <alternativeName>
        <fullName evidence="4">tRNA-uridine isomerase I</fullName>
    </alternativeName>
</protein>
<dbReference type="InterPro" id="IPR020095">
    <property type="entry name" value="PsdUridine_synth_TruA_C"/>
</dbReference>
<evidence type="ECO:0000313" key="10">
    <source>
        <dbReference type="Proteomes" id="UP000003244"/>
    </source>
</evidence>
<dbReference type="InterPro" id="IPR001406">
    <property type="entry name" value="PsdUridine_synth_TruA"/>
</dbReference>
<sequence>MAEKNIMLVVAYEGTRYCGWQKQPDSPGIQGELEYACTQAFNKKNINITGSGRTDAGVHALGQVANFTVDTTIPVDKIPEVLNNRLPKDIAVLRAQEVKSEFHARHSAHKKTYRYQIYPSRIRSPFLKDFAYQVKYDLDLDRMKEEIIHLLGQHDFKGFMSSGSDIKSTVRTIYRADIYKRGDLIVIEVEGNGFLYNMVRIIAGTMVDIGRGKITESLRDIIGSGVRARAGHTAPPQGLFLVGVDYPEDLKNI</sequence>
<organism evidence="9 10">
    <name type="scientific">Peptostreptococcus stomatis DSM 17678</name>
    <dbReference type="NCBI Taxonomy" id="596315"/>
    <lineage>
        <taxon>Bacteria</taxon>
        <taxon>Bacillati</taxon>
        <taxon>Bacillota</taxon>
        <taxon>Clostridia</taxon>
        <taxon>Peptostreptococcales</taxon>
        <taxon>Peptostreptococcaceae</taxon>
        <taxon>Peptostreptococcus</taxon>
    </lineage>
</organism>
<dbReference type="InterPro" id="IPR020103">
    <property type="entry name" value="PsdUridine_synth_cat_dom_sf"/>
</dbReference>
<dbReference type="Pfam" id="PF01416">
    <property type="entry name" value="PseudoU_synth_1"/>
    <property type="match status" value="2"/>
</dbReference>
<feature type="domain" description="Pseudouridine synthase I TruA alpha/beta" evidence="8">
    <location>
        <begin position="148"/>
        <end position="247"/>
    </location>
</feature>
<gene>
    <name evidence="4 9" type="primary">truA</name>
    <name evidence="9" type="ORF">HMPREF0634_0164</name>
</gene>
<dbReference type="Gene3D" id="3.30.70.660">
    <property type="entry name" value="Pseudouridine synthase I, catalytic domain, C-terminal subdomain"/>
    <property type="match status" value="1"/>
</dbReference>